<proteinExistence type="predicted"/>
<sequence length="187" mass="21022">MSEWERSYTNQRRRLYLRVALKLMFAALLGAGVYVMTASLFGTPDGEEAVVRIELREIPPGTYKVVKWAGRRIFILHRTPAMLAALRTMSAARLYDPRSTRDGLPPALRNRLRSLRPDWFVAYDYGTTYGCALALDVKMSAPVDLRDSCGGTRYDVAGRVYAGQDAQRNLTVPPYRFDGDGVLVIGR</sequence>
<organism evidence="2 3">
    <name type="scientific">Acidihalobacter yilgarnensis</name>
    <dbReference type="NCBI Taxonomy" id="2819280"/>
    <lineage>
        <taxon>Bacteria</taxon>
        <taxon>Pseudomonadati</taxon>
        <taxon>Pseudomonadota</taxon>
        <taxon>Gammaproteobacteria</taxon>
        <taxon>Chromatiales</taxon>
        <taxon>Ectothiorhodospiraceae</taxon>
        <taxon>Acidihalobacter</taxon>
    </lineage>
</organism>
<dbReference type="InterPro" id="IPR036922">
    <property type="entry name" value="Rieske_2Fe-2S_sf"/>
</dbReference>
<dbReference type="GO" id="GO:0051537">
    <property type="term" value="F:2 iron, 2 sulfur cluster binding"/>
    <property type="evidence" value="ECO:0007669"/>
    <property type="project" value="InterPro"/>
</dbReference>
<feature type="transmembrane region" description="Helical" evidence="1">
    <location>
        <begin position="21"/>
        <end position="42"/>
    </location>
</feature>
<evidence type="ECO:0000313" key="3">
    <source>
        <dbReference type="Proteomes" id="UP000095401"/>
    </source>
</evidence>
<dbReference type="AlphaFoldDB" id="A0A1D8INP1"/>
<accession>A0A1D8INP1</accession>
<keyword evidence="3" id="KW-1185">Reference proteome</keyword>
<keyword evidence="1" id="KW-1133">Transmembrane helix</keyword>
<evidence type="ECO:0008006" key="4">
    <source>
        <dbReference type="Google" id="ProtNLM"/>
    </source>
</evidence>
<dbReference type="KEGG" id="aprs:BI364_09045"/>
<keyword evidence="1" id="KW-0472">Membrane</keyword>
<dbReference type="SUPFAM" id="SSF50022">
    <property type="entry name" value="ISP domain"/>
    <property type="match status" value="1"/>
</dbReference>
<evidence type="ECO:0000313" key="2">
    <source>
        <dbReference type="EMBL" id="AOU98087.1"/>
    </source>
</evidence>
<reference evidence="3" key="1">
    <citation type="submission" date="2016-09" db="EMBL/GenBank/DDBJ databases">
        <title>Acidihalobacter prosperus F5.</title>
        <authorList>
            <person name="Khaleque H.N."/>
            <person name="Ramsay J.P."/>
            <person name="Kaksonen A.H."/>
            <person name="Boxall N.J."/>
            <person name="Watkin E.L.J."/>
        </authorList>
    </citation>
    <scope>NUCLEOTIDE SEQUENCE [LARGE SCALE GENOMIC DNA]</scope>
    <source>
        <strain evidence="3">F5</strain>
    </source>
</reference>
<dbReference type="Gene3D" id="2.102.10.10">
    <property type="entry name" value="Rieske [2Fe-2S] iron-sulphur domain"/>
    <property type="match status" value="1"/>
</dbReference>
<dbReference type="PANTHER" id="PTHR10134">
    <property type="entry name" value="CYTOCHROME B-C1 COMPLEX SUBUNIT RIESKE, MITOCHONDRIAL"/>
    <property type="match status" value="1"/>
</dbReference>
<dbReference type="InterPro" id="IPR014349">
    <property type="entry name" value="Rieske_Fe-S_prot"/>
</dbReference>
<keyword evidence="1" id="KW-0812">Transmembrane</keyword>
<dbReference type="RefSeq" id="WP_070078463.1">
    <property type="nucleotide sequence ID" value="NZ_CP017415.1"/>
</dbReference>
<evidence type="ECO:0000256" key="1">
    <source>
        <dbReference type="SAM" id="Phobius"/>
    </source>
</evidence>
<protein>
    <recommendedName>
        <fullName evidence="4">Ubiquinol-cytochrome c reductase iron-sulfur subunit</fullName>
    </recommendedName>
</protein>
<name>A0A1D8INP1_9GAMM</name>
<gene>
    <name evidence="2" type="ORF">BI364_09045</name>
</gene>
<dbReference type="Proteomes" id="UP000095401">
    <property type="component" value="Chromosome"/>
</dbReference>
<dbReference type="EMBL" id="CP017415">
    <property type="protein sequence ID" value="AOU98087.1"/>
    <property type="molecule type" value="Genomic_DNA"/>
</dbReference>